<dbReference type="PANTHER" id="PTHR10194:SF26">
    <property type="entry name" value="DISABLED HOMOLOG 2-INTERACTING PROTEIN"/>
    <property type="match status" value="1"/>
</dbReference>
<dbReference type="InterPro" id="IPR021887">
    <property type="entry name" value="DAB2P_C"/>
</dbReference>
<name>A0A674NVC2_TAKRU</name>
<protein>
    <submittedName>
        <fullName evidence="9">DAB2 interacting protein</fullName>
    </submittedName>
</protein>
<dbReference type="PROSITE" id="PS50018">
    <property type="entry name" value="RAS_GTPASE_ACTIV_2"/>
    <property type="match status" value="1"/>
</dbReference>
<dbReference type="AlphaFoldDB" id="A0A674NVC2"/>
<dbReference type="InterPro" id="IPR035892">
    <property type="entry name" value="C2_domain_sf"/>
</dbReference>
<accession>A0A674NVC2</accession>
<dbReference type="InterPro" id="IPR001936">
    <property type="entry name" value="RasGAP_dom"/>
</dbReference>
<organism evidence="9 10">
    <name type="scientific">Takifugu rubripes</name>
    <name type="common">Japanese pufferfish</name>
    <name type="synonym">Fugu rubripes</name>
    <dbReference type="NCBI Taxonomy" id="31033"/>
    <lineage>
        <taxon>Eukaryota</taxon>
        <taxon>Metazoa</taxon>
        <taxon>Chordata</taxon>
        <taxon>Craniata</taxon>
        <taxon>Vertebrata</taxon>
        <taxon>Euteleostomi</taxon>
        <taxon>Actinopterygii</taxon>
        <taxon>Neopterygii</taxon>
        <taxon>Teleostei</taxon>
        <taxon>Neoteleostei</taxon>
        <taxon>Acanthomorphata</taxon>
        <taxon>Eupercaria</taxon>
        <taxon>Tetraodontiformes</taxon>
        <taxon>Tetradontoidea</taxon>
        <taxon>Tetraodontidae</taxon>
        <taxon>Takifugu</taxon>
    </lineage>
</organism>
<dbReference type="InterPro" id="IPR008936">
    <property type="entry name" value="Rho_GTPase_activation_prot"/>
</dbReference>
<reference evidence="9" key="2">
    <citation type="submission" date="2025-08" db="UniProtKB">
        <authorList>
            <consortium name="Ensembl"/>
        </authorList>
    </citation>
    <scope>IDENTIFICATION</scope>
</reference>
<evidence type="ECO:0000259" key="8">
    <source>
        <dbReference type="PROSITE" id="PS50018"/>
    </source>
</evidence>
<dbReference type="SUPFAM" id="SSF48350">
    <property type="entry name" value="GTPase activation domain, GAP"/>
    <property type="match status" value="1"/>
</dbReference>
<dbReference type="Gene3D" id="2.60.40.150">
    <property type="entry name" value="C2 domain"/>
    <property type="match status" value="1"/>
</dbReference>
<gene>
    <name evidence="9" type="primary">dab2ipa</name>
</gene>
<dbReference type="SMART" id="SM00323">
    <property type="entry name" value="RasGAP"/>
    <property type="match status" value="1"/>
</dbReference>
<evidence type="ECO:0000256" key="1">
    <source>
        <dbReference type="ARBA" id="ARBA00022468"/>
    </source>
</evidence>
<evidence type="ECO:0000256" key="2">
    <source>
        <dbReference type="ARBA" id="ARBA00022553"/>
    </source>
</evidence>
<dbReference type="Gene3D" id="1.10.506.10">
    <property type="entry name" value="GTPase Activation - p120gap, domain 1"/>
    <property type="match status" value="2"/>
</dbReference>
<keyword evidence="1" id="KW-0343">GTPase activation</keyword>
<dbReference type="InterPro" id="IPR057606">
    <property type="entry name" value="SynGAP1-like_PH"/>
</dbReference>
<feature type="domain" description="C2" evidence="7">
    <location>
        <begin position="91"/>
        <end position="209"/>
    </location>
</feature>
<dbReference type="InterPro" id="IPR011993">
    <property type="entry name" value="PH-like_dom_sf"/>
</dbReference>
<dbReference type="InterPro" id="IPR000008">
    <property type="entry name" value="C2_dom"/>
</dbReference>
<dbReference type="InterPro" id="IPR023152">
    <property type="entry name" value="RasGAP_CS"/>
</dbReference>
<feature type="region of interest" description="Disordered" evidence="4">
    <location>
        <begin position="566"/>
        <end position="599"/>
    </location>
</feature>
<evidence type="ECO:0000256" key="5">
    <source>
        <dbReference type="SAM" id="SignalP"/>
    </source>
</evidence>
<feature type="compositionally biased region" description="Polar residues" evidence="4">
    <location>
        <begin position="566"/>
        <end position="578"/>
    </location>
</feature>
<dbReference type="CDD" id="cd04013">
    <property type="entry name" value="C2_SynGAP_like"/>
    <property type="match status" value="1"/>
</dbReference>
<dbReference type="FunFam" id="1.10.506.10:FF:000001">
    <property type="entry name" value="Ras GTPase-activating protein nGAP isoform 2"/>
    <property type="match status" value="1"/>
</dbReference>
<dbReference type="Pfam" id="PF25321">
    <property type="entry name" value="PH_RASGAP"/>
    <property type="match status" value="1"/>
</dbReference>
<feature type="coiled-coil region" evidence="3">
    <location>
        <begin position="661"/>
        <end position="688"/>
    </location>
</feature>
<feature type="domain" description="Ras-GAP" evidence="8">
    <location>
        <begin position="268"/>
        <end position="460"/>
    </location>
</feature>
<dbReference type="SUPFAM" id="SSF49562">
    <property type="entry name" value="C2 domain (Calcium/lipid-binding domain, CaLB)"/>
    <property type="match status" value="1"/>
</dbReference>
<evidence type="ECO:0000259" key="7">
    <source>
        <dbReference type="PROSITE" id="PS50004"/>
    </source>
</evidence>
<dbReference type="PROSITE" id="PS50003">
    <property type="entry name" value="PH_DOMAIN"/>
    <property type="match status" value="1"/>
</dbReference>
<evidence type="ECO:0000313" key="10">
    <source>
        <dbReference type="Proteomes" id="UP000005226"/>
    </source>
</evidence>
<dbReference type="GeneTree" id="ENSGT00940000155853"/>
<feature type="compositionally biased region" description="Polar residues" evidence="4">
    <location>
        <begin position="749"/>
        <end position="767"/>
    </location>
</feature>
<dbReference type="Pfam" id="PF00168">
    <property type="entry name" value="C2"/>
    <property type="match status" value="1"/>
</dbReference>
<dbReference type="PROSITE" id="PS00509">
    <property type="entry name" value="RAS_GTPASE_ACTIV_1"/>
    <property type="match status" value="1"/>
</dbReference>
<reference evidence="9 10" key="1">
    <citation type="journal article" date="2011" name="Genome Biol. Evol.">
        <title>Integration of the genetic map and genome assembly of fugu facilitates insights into distinct features of genome evolution in teleosts and mammals.</title>
        <authorList>
            <person name="Kai W."/>
            <person name="Kikuchi K."/>
            <person name="Tohari S."/>
            <person name="Chew A.K."/>
            <person name="Tay A."/>
            <person name="Fujiwara A."/>
            <person name="Hosoya S."/>
            <person name="Suetake H."/>
            <person name="Naruse K."/>
            <person name="Brenner S."/>
            <person name="Suzuki Y."/>
            <person name="Venkatesh B."/>
        </authorList>
    </citation>
    <scope>NUCLEOTIDE SEQUENCE [LARGE SCALE GENOMIC DNA]</scope>
</reference>
<dbReference type="Ensembl" id="ENSTRUT00000083349.1">
    <property type="protein sequence ID" value="ENSTRUP00000076916.1"/>
    <property type="gene ID" value="ENSTRUG00000028738.1"/>
</dbReference>
<dbReference type="Pfam" id="PF00616">
    <property type="entry name" value="RasGAP"/>
    <property type="match status" value="2"/>
</dbReference>
<dbReference type="Pfam" id="PF12004">
    <property type="entry name" value="DAB2P_C"/>
    <property type="match status" value="1"/>
</dbReference>
<evidence type="ECO:0000256" key="4">
    <source>
        <dbReference type="SAM" id="MobiDB-lite"/>
    </source>
</evidence>
<reference evidence="9" key="3">
    <citation type="submission" date="2025-09" db="UniProtKB">
        <authorList>
            <consortium name="Ensembl"/>
        </authorList>
    </citation>
    <scope>IDENTIFICATION</scope>
</reference>
<evidence type="ECO:0000313" key="9">
    <source>
        <dbReference type="Ensembl" id="ENSTRUP00000076916.1"/>
    </source>
</evidence>
<keyword evidence="5" id="KW-0732">Signal</keyword>
<dbReference type="Proteomes" id="UP000005226">
    <property type="component" value="Chromosome 21"/>
</dbReference>
<dbReference type="SMART" id="SM00239">
    <property type="entry name" value="C2"/>
    <property type="match status" value="1"/>
</dbReference>
<keyword evidence="3" id="KW-0175">Coiled coil</keyword>
<dbReference type="PROSITE" id="PS50004">
    <property type="entry name" value="C2"/>
    <property type="match status" value="1"/>
</dbReference>
<feature type="chain" id="PRO_5025481454" evidence="5">
    <location>
        <begin position="27"/>
        <end position="777"/>
    </location>
</feature>
<dbReference type="GO" id="GO:0005096">
    <property type="term" value="F:GTPase activator activity"/>
    <property type="evidence" value="ECO:0007669"/>
    <property type="project" value="UniProtKB-KW"/>
</dbReference>
<feature type="signal peptide" evidence="5">
    <location>
        <begin position="1"/>
        <end position="26"/>
    </location>
</feature>
<evidence type="ECO:0000256" key="3">
    <source>
        <dbReference type="SAM" id="Coils"/>
    </source>
</evidence>
<sequence>DWSSSSIRSSRFSVLLPVFLLKCVIQQRHCANQESLLNTGSVSLLERKMDQSVIIKPVHSSLLGQDYCFEVTTSTGTKCFSCRSAAERDKWMENLRRAVHPNKDNSWRVENILIVWVIEAKELPAKKRYFCELCLDDSLYARTSCKMKADNVFWGERFDFSSLPSINAVTLHLYKDTDRKRKKDKSSYIGLVNIPVATVNGRQLVEKWYTVSTPSTSRGKSVPMLRIKARYQSIVILPMEQYKEFAEYISSNYLLLCNTLEVSISLRAKEELAAALVHILHSTGKAKDFLTDLMMSEVDRCRDNEQLIFRENTLATKSIEEYLKLIGQKYLQDALGEFIKALYESDENCEVDPSRCATSDLSEHQANLRMCCELAFCKILDSYKVFPRELKEVFASWRQECSNRRRPDISERLISASLFLRFLCPAVMSPSLFDLMQEYPDERSARTLTLIAKVIQTLANFSKFGTIEEYMLFMNDFVECQWSSMQRFLQEISNTDGLSHTAGFDGYIDLGRELSSLHTLLTLSLSHLSHSPPQVCLVKLVPLPRILREMSAALANPGGVVNQGGMSVSSPLSHHVGQSRSPPRPSPPLSPPLTTCNPSVGLQGDSDGGGFGINNLLYFIWFVQYQQEIALLQEKLRIAALRQDECEARLLIQDQQNQRMLLEYQARLEDTESRLRRLQDDKDLQMNSIISRLMAVEEELKKDHSDMQAVVDSKQKIIEAQEKRITSLDAANSRLMAALTQLKERYTVTSQRNGLSPSNTSSLQITENGEFRNTDNS</sequence>
<dbReference type="InterPro" id="IPR039360">
    <property type="entry name" value="Ras_GTPase"/>
</dbReference>
<dbReference type="CDD" id="cd05136">
    <property type="entry name" value="RasGAP_DAB2IP"/>
    <property type="match status" value="1"/>
</dbReference>
<keyword evidence="2" id="KW-0597">Phosphoprotein</keyword>
<dbReference type="SUPFAM" id="SSF50729">
    <property type="entry name" value="PH domain-like"/>
    <property type="match status" value="1"/>
</dbReference>
<feature type="domain" description="PH" evidence="6">
    <location>
        <begin position="1"/>
        <end position="100"/>
    </location>
</feature>
<proteinExistence type="predicted"/>
<feature type="region of interest" description="Disordered" evidence="4">
    <location>
        <begin position="749"/>
        <end position="777"/>
    </location>
</feature>
<feature type="compositionally biased region" description="Pro residues" evidence="4">
    <location>
        <begin position="582"/>
        <end position="591"/>
    </location>
</feature>
<evidence type="ECO:0000259" key="6">
    <source>
        <dbReference type="PROSITE" id="PS50003"/>
    </source>
</evidence>
<dbReference type="PANTHER" id="PTHR10194">
    <property type="entry name" value="RAS GTPASE-ACTIVATING PROTEINS"/>
    <property type="match status" value="1"/>
</dbReference>
<dbReference type="Gene3D" id="2.30.29.30">
    <property type="entry name" value="Pleckstrin-homology domain (PH domain)/Phosphotyrosine-binding domain (PTB)"/>
    <property type="match status" value="1"/>
</dbReference>
<dbReference type="InterPro" id="IPR001849">
    <property type="entry name" value="PH_domain"/>
</dbReference>
<keyword evidence="10" id="KW-1185">Reference proteome</keyword>